<reference evidence="1 2" key="1">
    <citation type="submission" date="2019-06" db="EMBL/GenBank/DDBJ databases">
        <title>Spirosoma utsteinense sp. nov. isolated from Antarctic ice-free soils.</title>
        <authorList>
            <person name="Tahon G."/>
        </authorList>
    </citation>
    <scope>NUCLEOTIDE SEQUENCE [LARGE SCALE GENOMIC DNA]</scope>
    <source>
        <strain evidence="1 2">LMG 31447</strain>
    </source>
</reference>
<name>A0ABR6WCE4_9BACT</name>
<dbReference type="RefSeq" id="WP_186740552.1">
    <property type="nucleotide sequence ID" value="NZ_VFIA01000041.1"/>
</dbReference>
<evidence type="ECO:0000313" key="1">
    <source>
        <dbReference type="EMBL" id="MBC3794249.1"/>
    </source>
</evidence>
<gene>
    <name evidence="1" type="ORF">FH603_4776</name>
</gene>
<accession>A0ABR6WCE4</accession>
<sequence length="245" mass="28405">MKEFFVLLLTLIRLSNACGQSPINEKSIQKPEFGVFISGNHLSMTVNQYVNDQYLIYNNSKEQYQGMEVGTFTRYQLTTRFRIKSTLSYLKNTYFIQFKNLKAEEEIAQGASRAWIFSGPIYSFQRISLSLSGEYLVREPFYVQAGVLVSRQITDKAYSNKDESFFQNQYNQADRILYSYAESFKQFNTSGQVGIGVDLRRFVLEANYERSISYLNGPLNVNKVSFNEPQHFSIWKVSAGFRLNK</sequence>
<proteinExistence type="predicted"/>
<dbReference type="Proteomes" id="UP000700732">
    <property type="component" value="Unassembled WGS sequence"/>
</dbReference>
<evidence type="ECO:0008006" key="3">
    <source>
        <dbReference type="Google" id="ProtNLM"/>
    </source>
</evidence>
<keyword evidence="2" id="KW-1185">Reference proteome</keyword>
<organism evidence="1 2">
    <name type="scientific">Spirosoma utsteinense</name>
    <dbReference type="NCBI Taxonomy" id="2585773"/>
    <lineage>
        <taxon>Bacteria</taxon>
        <taxon>Pseudomonadati</taxon>
        <taxon>Bacteroidota</taxon>
        <taxon>Cytophagia</taxon>
        <taxon>Cytophagales</taxon>
        <taxon>Cytophagaceae</taxon>
        <taxon>Spirosoma</taxon>
    </lineage>
</organism>
<evidence type="ECO:0000313" key="2">
    <source>
        <dbReference type="Proteomes" id="UP000700732"/>
    </source>
</evidence>
<protein>
    <recommendedName>
        <fullName evidence="3">Outer membrane protein beta-barrel domain-containing protein</fullName>
    </recommendedName>
</protein>
<dbReference type="EMBL" id="VFIA01000041">
    <property type="protein sequence ID" value="MBC3794249.1"/>
    <property type="molecule type" value="Genomic_DNA"/>
</dbReference>
<comment type="caution">
    <text evidence="1">The sequence shown here is derived from an EMBL/GenBank/DDBJ whole genome shotgun (WGS) entry which is preliminary data.</text>
</comment>